<proteinExistence type="predicted"/>
<protein>
    <submittedName>
        <fullName evidence="1">Uncharacterized protein</fullName>
    </submittedName>
</protein>
<organism evidence="1">
    <name type="scientific">uncultured Caudovirales phage</name>
    <dbReference type="NCBI Taxonomy" id="2100421"/>
    <lineage>
        <taxon>Viruses</taxon>
        <taxon>Duplodnaviria</taxon>
        <taxon>Heunggongvirae</taxon>
        <taxon>Uroviricota</taxon>
        <taxon>Caudoviricetes</taxon>
        <taxon>Peduoviridae</taxon>
        <taxon>Maltschvirus</taxon>
        <taxon>Maltschvirus maltsch</taxon>
    </lineage>
</organism>
<name>A0A6J5KGV9_9CAUD</name>
<dbReference type="EMBL" id="LR796143">
    <property type="protein sequence ID" value="CAB4121224.1"/>
    <property type="molecule type" value="Genomic_DNA"/>
</dbReference>
<evidence type="ECO:0000313" key="1">
    <source>
        <dbReference type="EMBL" id="CAB4121224.1"/>
    </source>
</evidence>
<accession>A0A6J5KGV9</accession>
<reference evidence="1" key="1">
    <citation type="submission" date="2020-04" db="EMBL/GenBank/DDBJ databases">
        <authorList>
            <person name="Chiriac C."/>
            <person name="Salcher M."/>
            <person name="Ghai R."/>
            <person name="Kavagutti S V."/>
        </authorList>
    </citation>
    <scope>NUCLEOTIDE SEQUENCE</scope>
</reference>
<gene>
    <name evidence="1" type="ORF">UFOVP6_46</name>
</gene>
<sequence length="145" mass="16501">MYIATRVFISIGDLMVRLVPEQEVIKRLQVRNVMALPWAKRRKEIQMAIMETPGLDPDNQQLIARIDAALTRILPRVKSLTPLTDDDLAVLVGKSRATIQAYVGGRLEEILPREALDKLLVLVENRRPEIDNLIRDIKAARARAR</sequence>